<keyword evidence="2" id="KW-0813">Transport</keyword>
<protein>
    <recommendedName>
        <fullName evidence="9">Amino acid permease/ SLC12A domain-containing protein</fullName>
    </recommendedName>
</protein>
<dbReference type="GO" id="GO:0016020">
    <property type="term" value="C:membrane"/>
    <property type="evidence" value="ECO:0007669"/>
    <property type="project" value="UniProtKB-SubCell"/>
</dbReference>
<evidence type="ECO:0000256" key="2">
    <source>
        <dbReference type="ARBA" id="ARBA00022448"/>
    </source>
</evidence>
<dbReference type="GO" id="GO:0022857">
    <property type="term" value="F:transmembrane transporter activity"/>
    <property type="evidence" value="ECO:0007669"/>
    <property type="project" value="InterPro"/>
</dbReference>
<feature type="transmembrane region" description="Helical" evidence="6">
    <location>
        <begin position="382"/>
        <end position="405"/>
    </location>
</feature>
<feature type="transmembrane region" description="Helical" evidence="6">
    <location>
        <begin position="503"/>
        <end position="521"/>
    </location>
</feature>
<evidence type="ECO:0000313" key="7">
    <source>
        <dbReference type="EMBL" id="RWA09901.1"/>
    </source>
</evidence>
<keyword evidence="8" id="KW-1185">Reference proteome</keyword>
<evidence type="ECO:0000256" key="1">
    <source>
        <dbReference type="ARBA" id="ARBA00004141"/>
    </source>
</evidence>
<feature type="transmembrane region" description="Helical" evidence="6">
    <location>
        <begin position="322"/>
        <end position="347"/>
    </location>
</feature>
<dbReference type="Pfam" id="PF13520">
    <property type="entry name" value="AA_permease_2"/>
    <property type="match status" value="1"/>
</dbReference>
<dbReference type="PIRSF" id="PIRSF006060">
    <property type="entry name" value="AA_transporter"/>
    <property type="match status" value="1"/>
</dbReference>
<sequence length="547" mass="60589">MASAKPRLIVEQDDSRGSMPRWEQLSRRDEYSLSRIGKKQILKRRFGLISTLGLSTTLMLTWEGVLVYFGFGLANGGSAGLVTSFILSWAGFLAIMVPLAELASMAPTSSGQYHWVFMLAPKRSRVLLSYLTGWLSVAVWQSIVTMGGILCATLIQGLLVLNYPNSYTPQGWHGTFLIWATVILSFVVNSTFGRWLPKIEGFILYLHVIGFFALIIPLLYLGERVSPVEVFTTWNNDGGWSSTGLAFFVGIITNIGPFIGADGAVHMAEETQNAAVVIPWNIVITVVFNGLLGFGMLLVTLLRAGDVNSALETQFNYPFIQIFFDATQSTAGTTIMVAIILVLAYCATFGQFAGASRQLWAFARDHGPPMSNKLLLVDSRSFLPMNAIWTTCIISLILGIINIGSEKALESILSFTISSWEAAAAIPLGLLLWSRNTGKIEQRRRYSDISVETNDDIPLVWGPWRVPEPFGTLVNITGLIWIIISFFFSFWPSSVEVTAETMNFSIVLTGFWVIFGVGYYFTIGKRYYKGPTIETRESRNNLINRSG</sequence>
<feature type="transmembrane region" description="Helical" evidence="6">
    <location>
        <begin position="81"/>
        <end position="106"/>
    </location>
</feature>
<feature type="transmembrane region" description="Helical" evidence="6">
    <location>
        <begin position="202"/>
        <end position="222"/>
    </location>
</feature>
<dbReference type="PANTHER" id="PTHR45649:SF1">
    <property type="entry name" value="TRANSPORTER, PUTATIVE (EUROFUNG)-RELATED"/>
    <property type="match status" value="1"/>
</dbReference>
<comment type="caution">
    <text evidence="7">The sequence shown here is derived from an EMBL/GenBank/DDBJ whole genome shotgun (WGS) entry which is preliminary data.</text>
</comment>
<feature type="transmembrane region" description="Helical" evidence="6">
    <location>
        <begin position="411"/>
        <end position="433"/>
    </location>
</feature>
<organism evidence="7 8">
    <name type="scientific">Xylaria grammica</name>
    <dbReference type="NCBI Taxonomy" id="363999"/>
    <lineage>
        <taxon>Eukaryota</taxon>
        <taxon>Fungi</taxon>
        <taxon>Dikarya</taxon>
        <taxon>Ascomycota</taxon>
        <taxon>Pezizomycotina</taxon>
        <taxon>Sordariomycetes</taxon>
        <taxon>Xylariomycetidae</taxon>
        <taxon>Xylariales</taxon>
        <taxon>Xylariaceae</taxon>
        <taxon>Xylaria</taxon>
    </lineage>
</organism>
<feature type="transmembrane region" description="Helical" evidence="6">
    <location>
        <begin position="171"/>
        <end position="190"/>
    </location>
</feature>
<keyword evidence="3 6" id="KW-0812">Transmembrane</keyword>
<keyword evidence="4 6" id="KW-1133">Transmembrane helix</keyword>
<dbReference type="STRING" id="363999.A0A439D675"/>
<dbReference type="Gene3D" id="1.20.1740.10">
    <property type="entry name" value="Amino acid/polyamine transporter I"/>
    <property type="match status" value="1"/>
</dbReference>
<dbReference type="Proteomes" id="UP000286045">
    <property type="component" value="Unassembled WGS sequence"/>
</dbReference>
<accession>A0A439D675</accession>
<evidence type="ECO:0000256" key="6">
    <source>
        <dbReference type="SAM" id="Phobius"/>
    </source>
</evidence>
<feature type="transmembrane region" description="Helical" evidence="6">
    <location>
        <begin position="473"/>
        <end position="491"/>
    </location>
</feature>
<comment type="subcellular location">
    <subcellularLocation>
        <location evidence="1">Membrane</location>
        <topology evidence="1">Multi-pass membrane protein</topology>
    </subcellularLocation>
</comment>
<evidence type="ECO:0000256" key="4">
    <source>
        <dbReference type="ARBA" id="ARBA00022989"/>
    </source>
</evidence>
<keyword evidence="5 6" id="KW-0472">Membrane</keyword>
<proteinExistence type="predicted"/>
<name>A0A439D675_9PEZI</name>
<evidence type="ECO:0008006" key="9">
    <source>
        <dbReference type="Google" id="ProtNLM"/>
    </source>
</evidence>
<feature type="transmembrane region" description="Helical" evidence="6">
    <location>
        <begin position="46"/>
        <end position="69"/>
    </location>
</feature>
<feature type="transmembrane region" description="Helical" evidence="6">
    <location>
        <begin position="242"/>
        <end position="265"/>
    </location>
</feature>
<dbReference type="InterPro" id="IPR002293">
    <property type="entry name" value="AA/rel_permease1"/>
</dbReference>
<reference evidence="7 8" key="1">
    <citation type="submission" date="2018-12" db="EMBL/GenBank/DDBJ databases">
        <title>Draft genome sequence of Xylaria grammica IHI A82.</title>
        <authorList>
            <person name="Buettner E."/>
            <person name="Kellner H."/>
        </authorList>
    </citation>
    <scope>NUCLEOTIDE SEQUENCE [LARGE SCALE GENOMIC DNA]</scope>
    <source>
        <strain evidence="7 8">IHI A82</strain>
    </source>
</reference>
<evidence type="ECO:0000256" key="5">
    <source>
        <dbReference type="ARBA" id="ARBA00023136"/>
    </source>
</evidence>
<evidence type="ECO:0000313" key="8">
    <source>
        <dbReference type="Proteomes" id="UP000286045"/>
    </source>
</evidence>
<gene>
    <name evidence="7" type="ORF">EKO27_g5211</name>
</gene>
<feature type="transmembrane region" description="Helical" evidence="6">
    <location>
        <begin position="127"/>
        <end position="159"/>
    </location>
</feature>
<dbReference type="PANTHER" id="PTHR45649">
    <property type="entry name" value="AMINO-ACID PERMEASE BAT1"/>
    <property type="match status" value="1"/>
</dbReference>
<evidence type="ECO:0000256" key="3">
    <source>
        <dbReference type="ARBA" id="ARBA00022692"/>
    </source>
</evidence>
<dbReference type="EMBL" id="RYZI01000135">
    <property type="protein sequence ID" value="RWA09901.1"/>
    <property type="molecule type" value="Genomic_DNA"/>
</dbReference>
<feature type="transmembrane region" description="Helical" evidence="6">
    <location>
        <begin position="277"/>
        <end position="302"/>
    </location>
</feature>
<dbReference type="AlphaFoldDB" id="A0A439D675"/>